<evidence type="ECO:0000256" key="1">
    <source>
        <dbReference type="ARBA" id="ARBA00004651"/>
    </source>
</evidence>
<evidence type="ECO:0000256" key="2">
    <source>
        <dbReference type="ARBA" id="ARBA00022475"/>
    </source>
</evidence>
<sequence>MKKLLTRIDRYIIKKFLGTYIFAITLVISIAVVFDFTERMDRFMNNNAPWDAIIFDYYFNFVPYFANLFSALFVFIAVIFFTSKLAENSEIIAMLSTGMSFSRLMKPYMISAAIIALFTFVLGGYVIPKGSVARVEFEDQYYKKRKKSSARNIQLQVEEGLIAYIDRYSDYNKTGYRVILDKFEGKKLSSHLTARSITYDSTAVNMWTLKDYTVRDFDGLHEYISKGDSKDTVLAMDPSDFLEFQNQEQMMTNPELRAHIDKQKSRGFGNTKVFEIEYHKRIAMSFAAFILTIIGASLSSRKAKRGMGLHLGVGLALSFSYILFQTISGTFAVSGVVSPMVSMWIPNILYAFIAYYLYRKAPR</sequence>
<feature type="transmembrane region" description="Helical" evidence="6">
    <location>
        <begin position="336"/>
        <end position="358"/>
    </location>
</feature>
<organism evidence="7 8">
    <name type="scientific">Bacteroides coprosuis DSM 18011</name>
    <dbReference type="NCBI Taxonomy" id="679937"/>
    <lineage>
        <taxon>Bacteria</taxon>
        <taxon>Pseudomonadati</taxon>
        <taxon>Bacteroidota</taxon>
        <taxon>Bacteroidia</taxon>
        <taxon>Bacteroidales</taxon>
        <taxon>Bacteroidaceae</taxon>
        <taxon>Bacteroides</taxon>
    </lineage>
</organism>
<name>F3ZPG8_9BACE</name>
<dbReference type="Proteomes" id="UP000018439">
    <property type="component" value="Chromosome"/>
</dbReference>
<evidence type="ECO:0000313" key="7">
    <source>
        <dbReference type="EMBL" id="EGJ71625.1"/>
    </source>
</evidence>
<keyword evidence="8" id="KW-1185">Reference proteome</keyword>
<evidence type="ECO:0000256" key="5">
    <source>
        <dbReference type="ARBA" id="ARBA00023136"/>
    </source>
</evidence>
<protein>
    <submittedName>
        <fullName evidence="7">Permease YjgP/YjgQ family protein</fullName>
    </submittedName>
</protein>
<dbReference type="PANTHER" id="PTHR33529">
    <property type="entry name" value="SLR0882 PROTEIN-RELATED"/>
    <property type="match status" value="1"/>
</dbReference>
<keyword evidence="3 6" id="KW-0812">Transmembrane</keyword>
<proteinExistence type="predicted"/>
<evidence type="ECO:0000256" key="4">
    <source>
        <dbReference type="ARBA" id="ARBA00022989"/>
    </source>
</evidence>
<reference evidence="7 8" key="1">
    <citation type="journal article" date="2011" name="Stand. Genomic Sci.">
        <title>Non-contiguous finished genome sequence of Bacteroides coprosuis type strain (PC139).</title>
        <authorList>
            <person name="Land M."/>
            <person name="Held B."/>
            <person name="Gronow S."/>
            <person name="Abt B."/>
            <person name="Lucas S."/>
            <person name="Del Rio T.G."/>
            <person name="Nolan M."/>
            <person name="Tice H."/>
            <person name="Cheng J.F."/>
            <person name="Pitluck S."/>
            <person name="Liolios K."/>
            <person name="Pagani I."/>
            <person name="Ivanova N."/>
            <person name="Mavromatis K."/>
            <person name="Mikhailova N."/>
            <person name="Pati A."/>
            <person name="Tapia R."/>
            <person name="Han C."/>
            <person name="Goodwin L."/>
            <person name="Chen A."/>
            <person name="Palaniappan K."/>
            <person name="Hauser L."/>
            <person name="Brambilla E.M."/>
            <person name="Rohde M."/>
            <person name="Goker M."/>
            <person name="Detter J.C."/>
            <person name="Woyke T."/>
            <person name="Bristow J."/>
            <person name="Eisen J.A."/>
            <person name="Markowitz V."/>
            <person name="Hugenholtz P."/>
            <person name="Kyrpides N.C."/>
            <person name="Klenk H.P."/>
            <person name="Lapidus A."/>
        </authorList>
    </citation>
    <scope>NUCLEOTIDE SEQUENCE</scope>
    <source>
        <strain evidence="7 8">DSM 18011</strain>
    </source>
</reference>
<feature type="transmembrane region" description="Helical" evidence="6">
    <location>
        <begin position="307"/>
        <end position="324"/>
    </location>
</feature>
<dbReference type="OrthoDB" id="9807977at2"/>
<dbReference type="GO" id="GO:0015920">
    <property type="term" value="P:lipopolysaccharide transport"/>
    <property type="evidence" value="ECO:0007669"/>
    <property type="project" value="TreeGrafter"/>
</dbReference>
<feature type="transmembrane region" description="Helical" evidence="6">
    <location>
        <begin position="64"/>
        <end position="86"/>
    </location>
</feature>
<dbReference type="GO" id="GO:0043190">
    <property type="term" value="C:ATP-binding cassette (ABC) transporter complex"/>
    <property type="evidence" value="ECO:0007669"/>
    <property type="project" value="TreeGrafter"/>
</dbReference>
<evidence type="ECO:0000313" key="8">
    <source>
        <dbReference type="Proteomes" id="UP000018439"/>
    </source>
</evidence>
<evidence type="ECO:0000256" key="3">
    <source>
        <dbReference type="ARBA" id="ARBA00022692"/>
    </source>
</evidence>
<gene>
    <name evidence="7" type="ORF">Bcop_1430</name>
</gene>
<dbReference type="AlphaFoldDB" id="F3ZPG8"/>
<evidence type="ECO:0000256" key="6">
    <source>
        <dbReference type="SAM" id="Phobius"/>
    </source>
</evidence>
<dbReference type="PANTHER" id="PTHR33529:SF8">
    <property type="entry name" value="PERMEASE, YJGP_YJGQ FAMILY"/>
    <property type="match status" value="1"/>
</dbReference>
<dbReference type="HOGENOM" id="CLU_028799_3_1_10"/>
<feature type="transmembrane region" description="Helical" evidence="6">
    <location>
        <begin position="282"/>
        <end position="300"/>
    </location>
</feature>
<dbReference type="Pfam" id="PF03739">
    <property type="entry name" value="LptF_LptG"/>
    <property type="match status" value="1"/>
</dbReference>
<dbReference type="eggNOG" id="COG0795">
    <property type="taxonomic scope" value="Bacteria"/>
</dbReference>
<dbReference type="STRING" id="679937.Bcop_1430"/>
<feature type="transmembrane region" description="Helical" evidence="6">
    <location>
        <begin position="12"/>
        <end position="34"/>
    </location>
</feature>
<keyword evidence="5 6" id="KW-0472">Membrane</keyword>
<keyword evidence="4 6" id="KW-1133">Transmembrane helix</keyword>
<dbReference type="EMBL" id="CM001167">
    <property type="protein sequence ID" value="EGJ71625.1"/>
    <property type="molecule type" value="Genomic_DNA"/>
</dbReference>
<dbReference type="InterPro" id="IPR005495">
    <property type="entry name" value="LptG/LptF_permease"/>
</dbReference>
<feature type="transmembrane region" description="Helical" evidence="6">
    <location>
        <begin position="107"/>
        <end position="127"/>
    </location>
</feature>
<accession>F3ZPG8</accession>
<keyword evidence="2" id="KW-1003">Cell membrane</keyword>
<comment type="subcellular location">
    <subcellularLocation>
        <location evidence="1">Cell membrane</location>
        <topology evidence="1">Multi-pass membrane protein</topology>
    </subcellularLocation>
</comment>